<evidence type="ECO:0000313" key="2">
    <source>
        <dbReference type="EMBL" id="PCI76153.1"/>
    </source>
</evidence>
<protein>
    <submittedName>
        <fullName evidence="2">Sulfurtransferase complex subunit TusC</fullName>
    </submittedName>
</protein>
<dbReference type="Proteomes" id="UP000218767">
    <property type="component" value="Unassembled WGS sequence"/>
</dbReference>
<dbReference type="InterPro" id="IPR027396">
    <property type="entry name" value="DsrEFH-like"/>
</dbReference>
<dbReference type="PANTHER" id="PTHR38780:SF1">
    <property type="entry name" value="PROTEIN TUSC"/>
    <property type="match status" value="1"/>
</dbReference>
<dbReference type="SUPFAM" id="SSF75169">
    <property type="entry name" value="DsrEFH-like"/>
    <property type="match status" value="1"/>
</dbReference>
<dbReference type="NCBIfam" id="NF001238">
    <property type="entry name" value="PRK00211.1"/>
    <property type="match status" value="1"/>
</dbReference>
<evidence type="ECO:0000256" key="1">
    <source>
        <dbReference type="ARBA" id="ARBA00005996"/>
    </source>
</evidence>
<dbReference type="NCBIfam" id="TIGR03010">
    <property type="entry name" value="sulf_tusC_dsrF"/>
    <property type="match status" value="1"/>
</dbReference>
<evidence type="ECO:0000313" key="3">
    <source>
        <dbReference type="Proteomes" id="UP000218767"/>
    </source>
</evidence>
<reference evidence="3" key="1">
    <citation type="submission" date="2017-08" db="EMBL/GenBank/DDBJ databases">
        <title>A dynamic microbial community with high functional redundancy inhabits the cold, oxic subseafloor aquifer.</title>
        <authorList>
            <person name="Tully B.J."/>
            <person name="Wheat C.G."/>
            <person name="Glazer B.T."/>
            <person name="Huber J.A."/>
        </authorList>
    </citation>
    <scope>NUCLEOTIDE SEQUENCE [LARGE SCALE GENOMIC DNA]</scope>
</reference>
<dbReference type="PANTHER" id="PTHR38780">
    <property type="entry name" value="PROTEIN TUSC"/>
    <property type="match status" value="1"/>
</dbReference>
<dbReference type="AlphaFoldDB" id="A0A2A4X0M7"/>
<accession>A0A2A4X0M7</accession>
<comment type="similarity">
    <text evidence="1">Belongs to the DsrF/TusC family.</text>
</comment>
<dbReference type="InterPro" id="IPR017462">
    <property type="entry name" value="Sulphur_relay_TusC/DsrF"/>
</dbReference>
<dbReference type="Gene3D" id="3.40.1260.10">
    <property type="entry name" value="DsrEFH-like"/>
    <property type="match status" value="1"/>
</dbReference>
<dbReference type="EMBL" id="NVUL01000061">
    <property type="protein sequence ID" value="PCI76153.1"/>
    <property type="molecule type" value="Genomic_DNA"/>
</dbReference>
<organism evidence="2 3">
    <name type="scientific">SAR86 cluster bacterium</name>
    <dbReference type="NCBI Taxonomy" id="2030880"/>
    <lineage>
        <taxon>Bacteria</taxon>
        <taxon>Pseudomonadati</taxon>
        <taxon>Pseudomonadota</taxon>
        <taxon>Gammaproteobacteria</taxon>
        <taxon>SAR86 cluster</taxon>
    </lineage>
</organism>
<name>A0A2A4X0M7_9GAMM</name>
<dbReference type="Pfam" id="PF02635">
    <property type="entry name" value="DsrE"/>
    <property type="match status" value="1"/>
</dbReference>
<dbReference type="InterPro" id="IPR003787">
    <property type="entry name" value="Sulphur_relay_DsrE/F-like"/>
</dbReference>
<sequence length="129" mass="14016">MTENANTAKPAKSRITFISRSAPYGNNRANLCLDMALASAVFEQDVNYVFLDDGVYQLLKGQDAAAIQSKTLGNALETLALYGIENVYADQQSLKKRGINRAELLPGMQLIDSDAVAKLIESADTVFNL</sequence>
<dbReference type="GO" id="GO:0016740">
    <property type="term" value="F:transferase activity"/>
    <property type="evidence" value="ECO:0007669"/>
    <property type="project" value="UniProtKB-KW"/>
</dbReference>
<gene>
    <name evidence="2" type="primary">tusC</name>
    <name evidence="2" type="ORF">COB20_11210</name>
</gene>
<keyword evidence="2" id="KW-0808">Transferase</keyword>
<proteinExistence type="inferred from homology"/>
<comment type="caution">
    <text evidence="2">The sequence shown here is derived from an EMBL/GenBank/DDBJ whole genome shotgun (WGS) entry which is preliminary data.</text>
</comment>